<sequence>MNKRRQWTVFGVFITLSCQVVECKKRSKAMVPQGEEQDGAIQYIPEGKKMPEVLDPYALANDPTAPDLFTDAFELPENKPNQALKKFLRKADDRAFRREMRLRYFGKSRHPNTENNLNTRKTEPEFTSVETHPDNVYIENKYTNLFIE</sequence>
<dbReference type="AlphaFoldDB" id="A0A1S3DT81"/>
<keyword evidence="2" id="KW-1185">Reference proteome</keyword>
<evidence type="ECO:0000313" key="3">
    <source>
        <dbReference type="RefSeq" id="XP_008487112.1"/>
    </source>
</evidence>
<feature type="signal peptide" evidence="1">
    <location>
        <begin position="1"/>
        <end position="23"/>
    </location>
</feature>
<name>A0A1S3DT81_DIACI</name>
<dbReference type="KEGG" id="dci:103523882"/>
<reference evidence="3" key="1">
    <citation type="submission" date="2025-08" db="UniProtKB">
        <authorList>
            <consortium name="RefSeq"/>
        </authorList>
    </citation>
    <scope>IDENTIFICATION</scope>
</reference>
<keyword evidence="1" id="KW-0732">Signal</keyword>
<proteinExistence type="predicted"/>
<gene>
    <name evidence="3" type="primary">LOC103523882</name>
</gene>
<dbReference type="Proteomes" id="UP000079169">
    <property type="component" value="Unplaced"/>
</dbReference>
<dbReference type="PaxDb" id="121845-A0A1S3DT81"/>
<evidence type="ECO:0000256" key="1">
    <source>
        <dbReference type="SAM" id="SignalP"/>
    </source>
</evidence>
<feature type="chain" id="PRO_5010211682" evidence="1">
    <location>
        <begin position="24"/>
        <end position="148"/>
    </location>
</feature>
<organism evidence="2 3">
    <name type="scientific">Diaphorina citri</name>
    <name type="common">Asian citrus psyllid</name>
    <dbReference type="NCBI Taxonomy" id="121845"/>
    <lineage>
        <taxon>Eukaryota</taxon>
        <taxon>Metazoa</taxon>
        <taxon>Ecdysozoa</taxon>
        <taxon>Arthropoda</taxon>
        <taxon>Hexapoda</taxon>
        <taxon>Insecta</taxon>
        <taxon>Pterygota</taxon>
        <taxon>Neoptera</taxon>
        <taxon>Paraneoptera</taxon>
        <taxon>Hemiptera</taxon>
        <taxon>Sternorrhyncha</taxon>
        <taxon>Psylloidea</taxon>
        <taxon>Psyllidae</taxon>
        <taxon>Diaphorininae</taxon>
        <taxon>Diaphorina</taxon>
    </lineage>
</organism>
<protein>
    <submittedName>
        <fullName evidence="3">Uncharacterized protein LOC103523882 isoform X1</fullName>
    </submittedName>
</protein>
<dbReference type="RefSeq" id="XP_008487112.1">
    <property type="nucleotide sequence ID" value="XM_008488890.2"/>
</dbReference>
<evidence type="ECO:0000313" key="2">
    <source>
        <dbReference type="Proteomes" id="UP000079169"/>
    </source>
</evidence>
<dbReference type="GeneID" id="103523882"/>
<accession>A0A1S3DT81</accession>
<dbReference type="PROSITE" id="PS51257">
    <property type="entry name" value="PROKAR_LIPOPROTEIN"/>
    <property type="match status" value="1"/>
</dbReference>